<protein>
    <submittedName>
        <fullName evidence="3">ABC transporter substrate-binding protein</fullName>
    </submittedName>
</protein>
<feature type="chain" id="PRO_5038855009" evidence="1">
    <location>
        <begin position="25"/>
        <end position="339"/>
    </location>
</feature>
<gene>
    <name evidence="3" type="ORF">H9701_01775</name>
</gene>
<dbReference type="InterPro" id="IPR015168">
    <property type="entry name" value="SsuA/THI5"/>
</dbReference>
<dbReference type="InterPro" id="IPR027939">
    <property type="entry name" value="NMT1/THI5"/>
</dbReference>
<dbReference type="SUPFAM" id="SSF53850">
    <property type="entry name" value="Periplasmic binding protein-like II"/>
    <property type="match status" value="1"/>
</dbReference>
<dbReference type="PANTHER" id="PTHR31528">
    <property type="entry name" value="4-AMINO-5-HYDROXYMETHYL-2-METHYLPYRIMIDINE PHOSPHATE SYNTHASE THI11-RELATED"/>
    <property type="match status" value="1"/>
</dbReference>
<feature type="signal peptide" evidence="1">
    <location>
        <begin position="1"/>
        <end position="24"/>
    </location>
</feature>
<comment type="caution">
    <text evidence="3">The sequence shown here is derived from an EMBL/GenBank/DDBJ whole genome shotgun (WGS) entry which is preliminary data.</text>
</comment>
<dbReference type="PANTHER" id="PTHR31528:SF3">
    <property type="entry name" value="THIAMINE BIOSYNTHESIS PROTEIN HI_0357-RELATED"/>
    <property type="match status" value="1"/>
</dbReference>
<evidence type="ECO:0000313" key="3">
    <source>
        <dbReference type="EMBL" id="HJC40269.1"/>
    </source>
</evidence>
<reference evidence="3" key="1">
    <citation type="journal article" date="2021" name="PeerJ">
        <title>Extensive microbial diversity within the chicken gut microbiome revealed by metagenomics and culture.</title>
        <authorList>
            <person name="Gilroy R."/>
            <person name="Ravi A."/>
            <person name="Getino M."/>
            <person name="Pursley I."/>
            <person name="Horton D.L."/>
            <person name="Alikhan N.F."/>
            <person name="Baker D."/>
            <person name="Gharbi K."/>
            <person name="Hall N."/>
            <person name="Watson M."/>
            <person name="Adriaenssens E.M."/>
            <person name="Foster-Nyarko E."/>
            <person name="Jarju S."/>
            <person name="Secka A."/>
            <person name="Antonio M."/>
            <person name="Oren A."/>
            <person name="Chaudhuri R.R."/>
            <person name="La Ragione R."/>
            <person name="Hildebrand F."/>
            <person name="Pallen M.J."/>
        </authorList>
    </citation>
    <scope>NUCLEOTIDE SEQUENCE</scope>
    <source>
        <strain evidence="3">CHK186-1790</strain>
    </source>
</reference>
<dbReference type="PROSITE" id="PS51257">
    <property type="entry name" value="PROKAR_LIPOPROTEIN"/>
    <property type="match status" value="1"/>
</dbReference>
<dbReference type="Gene3D" id="3.40.190.10">
    <property type="entry name" value="Periplasmic binding protein-like II"/>
    <property type="match status" value="2"/>
</dbReference>
<dbReference type="Proteomes" id="UP000823882">
    <property type="component" value="Unassembled WGS sequence"/>
</dbReference>
<dbReference type="GO" id="GO:0009228">
    <property type="term" value="P:thiamine biosynthetic process"/>
    <property type="evidence" value="ECO:0007669"/>
    <property type="project" value="InterPro"/>
</dbReference>
<reference evidence="3" key="2">
    <citation type="submission" date="2021-04" db="EMBL/GenBank/DDBJ databases">
        <authorList>
            <person name="Gilroy R."/>
        </authorList>
    </citation>
    <scope>NUCLEOTIDE SEQUENCE</scope>
    <source>
        <strain evidence="3">CHK186-1790</strain>
    </source>
</reference>
<keyword evidence="1" id="KW-0732">Signal</keyword>
<accession>A0A9D2P069</accession>
<evidence type="ECO:0000259" key="2">
    <source>
        <dbReference type="Pfam" id="PF09084"/>
    </source>
</evidence>
<name>A0A9D2P069_9FIRM</name>
<dbReference type="AlphaFoldDB" id="A0A9D2P069"/>
<organism evidence="3 4">
    <name type="scientific">Candidatus Intestinimonas pullistercoris</name>
    <dbReference type="NCBI Taxonomy" id="2838623"/>
    <lineage>
        <taxon>Bacteria</taxon>
        <taxon>Bacillati</taxon>
        <taxon>Bacillota</taxon>
        <taxon>Clostridia</taxon>
        <taxon>Eubacteriales</taxon>
        <taxon>Intestinimonas</taxon>
    </lineage>
</organism>
<evidence type="ECO:0000313" key="4">
    <source>
        <dbReference type="Proteomes" id="UP000823882"/>
    </source>
</evidence>
<dbReference type="EMBL" id="DWWJ01000031">
    <property type="protein sequence ID" value="HJC40269.1"/>
    <property type="molecule type" value="Genomic_DNA"/>
</dbReference>
<feature type="domain" description="SsuA/THI5-like" evidence="2">
    <location>
        <begin position="47"/>
        <end position="263"/>
    </location>
</feature>
<evidence type="ECO:0000256" key="1">
    <source>
        <dbReference type="SAM" id="SignalP"/>
    </source>
</evidence>
<proteinExistence type="predicted"/>
<dbReference type="Pfam" id="PF09084">
    <property type="entry name" value="NMT1"/>
    <property type="match status" value="1"/>
</dbReference>
<sequence>MTYQKKIGAAALASVLVLSLAACGGEAQQPEGEALTEVTICLDWTPNTNHTGLYVAQAQGYFEEAGLDVSIVQPPEDGATAICAAGQVEFAVTVQDNLAAAFAREEPLGVTAVAALLQHNTSGILSRAGEGMDVPKGLEGHRYSTYNGEIELAIMKQVVEADGGDFSQVELIPYTLEDEAGALKEGLTDAIWVYYGWGGISAQLAGLDFDYFYFKDIDPVFDYYTPLIVANNDFLAEDPDTAKAFLSAVARGYEYAIEHPEEAAQMLIEGDTTGSLSASEELIVESQKWMADQYKAEVEQWGYIDPARWNAFYNWLNENDLVAMDIPENTGFSNDYLPE</sequence>